<dbReference type="EMBL" id="APGJ01000007">
    <property type="protein sequence ID" value="EYD70553.1"/>
    <property type="molecule type" value="Genomic_DNA"/>
</dbReference>
<proteinExistence type="predicted"/>
<comment type="caution">
    <text evidence="1">The sequence shown here is derived from an EMBL/GenBank/DDBJ whole genome shotgun (WGS) entry which is preliminary data.</text>
</comment>
<name>A0A017H8W5_9RHOB</name>
<evidence type="ECO:0000313" key="1">
    <source>
        <dbReference type="EMBL" id="EYD70553.1"/>
    </source>
</evidence>
<dbReference type="RefSeq" id="WP_162561793.1">
    <property type="nucleotide sequence ID" value="NZ_KB823006.1"/>
</dbReference>
<dbReference type="InterPro" id="IPR027417">
    <property type="entry name" value="P-loop_NTPase"/>
</dbReference>
<organism evidence="1 2">
    <name type="scientific">Limimaricola hongkongensis DSM 17492</name>
    <dbReference type="NCBI Taxonomy" id="1122180"/>
    <lineage>
        <taxon>Bacteria</taxon>
        <taxon>Pseudomonadati</taxon>
        <taxon>Pseudomonadota</taxon>
        <taxon>Alphaproteobacteria</taxon>
        <taxon>Rhodobacterales</taxon>
        <taxon>Paracoccaceae</taxon>
        <taxon>Limimaricola</taxon>
    </lineage>
</organism>
<evidence type="ECO:0000313" key="2">
    <source>
        <dbReference type="Proteomes" id="UP000025047"/>
    </source>
</evidence>
<evidence type="ECO:0008006" key="3">
    <source>
        <dbReference type="Google" id="ProtNLM"/>
    </source>
</evidence>
<sequence>MTAHEAPIYWLGVHKTGTTFLQACLEASRPALDQHGVQYQALDAFRAAHTRPLLDHDGTPEPVPAARPGRQLVFDENILGLVQHVAAPDGLYPEGAWRADEMADHLGLAAPRLVLGLRGFAGFLPSLYCETLKSTRFLPFRAFLRTPTERLSWQPLVAGLLDAFPGASITIYEAEKLRGHETRLLSALLGIPMAALKRADHSERPGFSQQAVDAMLRRHEAGGIDRAGVQELIKAHPRGPGAPGFDPWSPQERARLDALYATDLDALSGWSRVRLIDPASPGIAV</sequence>
<dbReference type="HOGENOM" id="CLU_975918_0_0_5"/>
<protein>
    <recommendedName>
        <fullName evidence="3">Sulfotransferase family protein</fullName>
    </recommendedName>
</protein>
<keyword evidence="2" id="KW-1185">Reference proteome</keyword>
<gene>
    <name evidence="1" type="ORF">Lokhon_02187</name>
</gene>
<dbReference type="Proteomes" id="UP000025047">
    <property type="component" value="Unassembled WGS sequence"/>
</dbReference>
<accession>A0A017H8W5</accession>
<dbReference type="PATRIC" id="fig|1122180.6.peg.2172"/>
<dbReference type="SUPFAM" id="SSF52540">
    <property type="entry name" value="P-loop containing nucleoside triphosphate hydrolases"/>
    <property type="match status" value="1"/>
</dbReference>
<dbReference type="STRING" id="1122180.Lokhon_02187"/>
<dbReference type="AlphaFoldDB" id="A0A017H8W5"/>
<reference evidence="1 2" key="1">
    <citation type="submission" date="2013-03" db="EMBL/GenBank/DDBJ databases">
        <authorList>
            <person name="Fiebig A."/>
            <person name="Goeker M."/>
            <person name="Klenk H.-P.P."/>
        </authorList>
    </citation>
    <scope>NUCLEOTIDE SEQUENCE [LARGE SCALE GENOMIC DNA]</scope>
    <source>
        <strain evidence="1 2">DSM 17492</strain>
    </source>
</reference>
<dbReference type="eggNOG" id="ENOG50319BI">
    <property type="taxonomic scope" value="Bacteria"/>
</dbReference>